<evidence type="ECO:0000256" key="5">
    <source>
        <dbReference type="SAM" id="Phobius"/>
    </source>
</evidence>
<dbReference type="SMART" id="SM00013">
    <property type="entry name" value="LRRNT"/>
    <property type="match status" value="1"/>
</dbReference>
<keyword evidence="5" id="KW-0472">Membrane</keyword>
<evidence type="ECO:0000313" key="7">
    <source>
        <dbReference type="EMBL" id="CAG2238097.1"/>
    </source>
</evidence>
<accession>A0A8S3U7I7</accession>
<keyword evidence="8" id="KW-1185">Reference proteome</keyword>
<dbReference type="EMBL" id="CAJPWZ010002413">
    <property type="protein sequence ID" value="CAG2238097.1"/>
    <property type="molecule type" value="Genomic_DNA"/>
</dbReference>
<evidence type="ECO:0000256" key="4">
    <source>
        <dbReference type="ARBA" id="ARBA00023180"/>
    </source>
</evidence>
<keyword evidence="5" id="KW-1133">Transmembrane helix</keyword>
<dbReference type="PANTHER" id="PTHR45712">
    <property type="entry name" value="AGAP008170-PA"/>
    <property type="match status" value="1"/>
</dbReference>
<dbReference type="InterPro" id="IPR000372">
    <property type="entry name" value="LRRNT"/>
</dbReference>
<reference evidence="7" key="1">
    <citation type="submission" date="2021-03" db="EMBL/GenBank/DDBJ databases">
        <authorList>
            <person name="Bekaert M."/>
        </authorList>
    </citation>
    <scope>NUCLEOTIDE SEQUENCE</scope>
</reference>
<comment type="caution">
    <text evidence="7">The sequence shown here is derived from an EMBL/GenBank/DDBJ whole genome shotgun (WGS) entry which is preliminary data.</text>
</comment>
<keyword evidence="2" id="KW-0732">Signal</keyword>
<dbReference type="GO" id="GO:0005615">
    <property type="term" value="C:extracellular space"/>
    <property type="evidence" value="ECO:0007669"/>
    <property type="project" value="TreeGrafter"/>
</dbReference>
<dbReference type="InterPro" id="IPR003591">
    <property type="entry name" value="Leu-rich_rpt_typical-subtyp"/>
</dbReference>
<gene>
    <name evidence="7" type="ORF">MEDL_50518</name>
</gene>
<keyword evidence="4" id="KW-0325">Glycoprotein</keyword>
<keyword evidence="3" id="KW-0677">Repeat</keyword>
<name>A0A8S3U7I7_MYTED</name>
<evidence type="ECO:0000256" key="2">
    <source>
        <dbReference type="ARBA" id="ARBA00022729"/>
    </source>
</evidence>
<feature type="domain" description="LRRNT" evidence="6">
    <location>
        <begin position="79"/>
        <end position="114"/>
    </location>
</feature>
<evidence type="ECO:0000313" key="8">
    <source>
        <dbReference type="Proteomes" id="UP000683360"/>
    </source>
</evidence>
<evidence type="ECO:0000256" key="3">
    <source>
        <dbReference type="ARBA" id="ARBA00022737"/>
    </source>
</evidence>
<dbReference type="SUPFAM" id="SSF52058">
    <property type="entry name" value="L domain-like"/>
    <property type="match status" value="1"/>
</dbReference>
<dbReference type="Gene3D" id="3.80.10.10">
    <property type="entry name" value="Ribonuclease Inhibitor"/>
    <property type="match status" value="1"/>
</dbReference>
<dbReference type="SMART" id="SM00369">
    <property type="entry name" value="LRR_TYP"/>
    <property type="match status" value="3"/>
</dbReference>
<dbReference type="AlphaFoldDB" id="A0A8S3U7I7"/>
<dbReference type="OrthoDB" id="6108952at2759"/>
<dbReference type="Proteomes" id="UP000683360">
    <property type="component" value="Unassembled WGS sequence"/>
</dbReference>
<protein>
    <recommendedName>
        <fullName evidence="6">LRRNT domain-containing protein</fullName>
    </recommendedName>
</protein>
<evidence type="ECO:0000259" key="6">
    <source>
        <dbReference type="SMART" id="SM00013"/>
    </source>
</evidence>
<dbReference type="InterPro" id="IPR050333">
    <property type="entry name" value="SLRP"/>
</dbReference>
<dbReference type="InterPro" id="IPR001611">
    <property type="entry name" value="Leu-rich_rpt"/>
</dbReference>
<keyword evidence="1" id="KW-0433">Leucine-rich repeat</keyword>
<dbReference type="Pfam" id="PF13855">
    <property type="entry name" value="LRR_8"/>
    <property type="match status" value="1"/>
</dbReference>
<feature type="transmembrane region" description="Helical" evidence="5">
    <location>
        <begin position="55"/>
        <end position="76"/>
    </location>
</feature>
<evidence type="ECO:0000256" key="1">
    <source>
        <dbReference type="ARBA" id="ARBA00022614"/>
    </source>
</evidence>
<dbReference type="PANTHER" id="PTHR45712:SF22">
    <property type="entry name" value="INSULIN-LIKE GROWTH FACTOR-BINDING PROTEIN COMPLEX ACID LABILE SUBUNIT"/>
    <property type="match status" value="1"/>
</dbReference>
<sequence>MEIDFKCYAGDFNFLVLKSNTVLLNYEHVKKKVEEKNINFVNKIIRNNMKKRCNMNIMSMDIILIFVFAVICAGLVKGTCPSTCSCVDDSSGSRINCYSKYLGRIPTLPKDTYNLDLRYNNITEIDVQLCKEMPQLHTIYISYNLIIEIPEITFADCEQLYRIDLQYNKIRSIESNTFVNMTNLYPLYLHYNEISVIEPFTFVDLPNLHYL</sequence>
<organism evidence="7 8">
    <name type="scientific">Mytilus edulis</name>
    <name type="common">Blue mussel</name>
    <dbReference type="NCBI Taxonomy" id="6550"/>
    <lineage>
        <taxon>Eukaryota</taxon>
        <taxon>Metazoa</taxon>
        <taxon>Spiralia</taxon>
        <taxon>Lophotrochozoa</taxon>
        <taxon>Mollusca</taxon>
        <taxon>Bivalvia</taxon>
        <taxon>Autobranchia</taxon>
        <taxon>Pteriomorphia</taxon>
        <taxon>Mytilida</taxon>
        <taxon>Mytiloidea</taxon>
        <taxon>Mytilidae</taxon>
        <taxon>Mytilinae</taxon>
        <taxon>Mytilus</taxon>
    </lineage>
</organism>
<keyword evidence="5" id="KW-0812">Transmembrane</keyword>
<proteinExistence type="predicted"/>
<dbReference type="InterPro" id="IPR032675">
    <property type="entry name" value="LRR_dom_sf"/>
</dbReference>